<proteinExistence type="predicted"/>
<dbReference type="AlphaFoldDB" id="A0A7X8TMA9"/>
<organism evidence="2 3">
    <name type="scientific">Nesterenkonia sedimenti</name>
    <dbReference type="NCBI Taxonomy" id="1463632"/>
    <lineage>
        <taxon>Bacteria</taxon>
        <taxon>Bacillati</taxon>
        <taxon>Actinomycetota</taxon>
        <taxon>Actinomycetes</taxon>
        <taxon>Micrococcales</taxon>
        <taxon>Micrococcaceae</taxon>
        <taxon>Nesterenkonia</taxon>
    </lineage>
</organism>
<dbReference type="RefSeq" id="WP_168888643.1">
    <property type="nucleotide sequence ID" value="NZ_JABAHY010000025.1"/>
</dbReference>
<evidence type="ECO:0000259" key="1">
    <source>
        <dbReference type="Pfam" id="PF01636"/>
    </source>
</evidence>
<sequence>MSSITGKYLPPLAEADSLAAAAAKLEQAAEVLSPAGLSELLQKHVSITHARMKPGHSVVVAHSDLAEGAHAWTMLTNDPDKFSKAQLRAQGCDQELEVHQNTGERFLYSGSVWADPALSKELAAARTALDEQEGREVNWQILRFNPRRRVVAVVDAGHHPKVVRVVAPGTDLKLETARRWRQLGLPVTNVSALGQRGTASIAPLWGAGDLSTHPYAPAARTAGAAVAQLHSTGRAEACGDRPHADPKQAAAALVRIAPWLAEPAHRVAEQTAARLQRSLDSAAAEIHGDLSPDQIILAAETSHKIRIIDLDRAGCGHPMRDLGSWAAACRRDDRPELLESFLSGYQEHADISADDLNAWEAYAHLSSATEFYRHRQPDWPQLTLRALERAEEALNR</sequence>
<evidence type="ECO:0000313" key="2">
    <source>
        <dbReference type="EMBL" id="NLS11161.1"/>
    </source>
</evidence>
<reference evidence="2 3" key="1">
    <citation type="submission" date="2020-04" db="EMBL/GenBank/DDBJ databases">
        <title>Nesterenkonia sp. nov., isolated from marine sediment.</title>
        <authorList>
            <person name="Zhang G."/>
        </authorList>
    </citation>
    <scope>NUCLEOTIDE SEQUENCE [LARGE SCALE GENOMIC DNA]</scope>
    <source>
        <strain evidence="2 3">MY13</strain>
    </source>
</reference>
<name>A0A7X8TMA9_9MICC</name>
<comment type="caution">
    <text evidence="2">The sequence shown here is derived from an EMBL/GenBank/DDBJ whole genome shotgun (WGS) entry which is preliminary data.</text>
</comment>
<dbReference type="SUPFAM" id="SSF56112">
    <property type="entry name" value="Protein kinase-like (PK-like)"/>
    <property type="match status" value="1"/>
</dbReference>
<dbReference type="InterPro" id="IPR002575">
    <property type="entry name" value="Aminoglycoside_PTrfase"/>
</dbReference>
<dbReference type="Pfam" id="PF01636">
    <property type="entry name" value="APH"/>
    <property type="match status" value="1"/>
</dbReference>
<dbReference type="GO" id="GO:0016740">
    <property type="term" value="F:transferase activity"/>
    <property type="evidence" value="ECO:0007669"/>
    <property type="project" value="UniProtKB-KW"/>
</dbReference>
<dbReference type="InterPro" id="IPR011009">
    <property type="entry name" value="Kinase-like_dom_sf"/>
</dbReference>
<keyword evidence="2" id="KW-0808">Transferase</keyword>
<dbReference type="Proteomes" id="UP000523139">
    <property type="component" value="Unassembled WGS sequence"/>
</dbReference>
<dbReference type="EMBL" id="JABAHY010000025">
    <property type="protein sequence ID" value="NLS11161.1"/>
    <property type="molecule type" value="Genomic_DNA"/>
</dbReference>
<gene>
    <name evidence="2" type="ORF">HGQ17_14365</name>
</gene>
<evidence type="ECO:0000313" key="3">
    <source>
        <dbReference type="Proteomes" id="UP000523139"/>
    </source>
</evidence>
<protein>
    <submittedName>
        <fullName evidence="2">Phosphotransferase</fullName>
    </submittedName>
</protein>
<accession>A0A7X8TMA9</accession>
<keyword evidence="3" id="KW-1185">Reference proteome</keyword>
<feature type="domain" description="Aminoglycoside phosphotransferase" evidence="1">
    <location>
        <begin position="218"/>
        <end position="349"/>
    </location>
</feature>
<dbReference type="Gene3D" id="3.90.1200.10">
    <property type="match status" value="1"/>
</dbReference>